<dbReference type="InterPro" id="IPR013120">
    <property type="entry name" value="FAR_NAD-bd"/>
</dbReference>
<sequence length="408" mass="43040">MSTYAFGKLLTERLVGEAQLQGVSKVIVRPSLISSLAGDPYPGYINNFAGSPGFMMAYGAGFFHSISSMAYASDYLLDLIPCDTVGDSFDLRLPDYLLDLIPCDTVAALINAAAAAGAADAGPAAAPGVTIYHAASAAVYPLHMAKAIGAMAEFWTANPPPLRLPFSTYFTYQGKHEPSAWGLAIGRWLTEAKLWPICKVLEWSGRGRKALLLRNAFKALCVQNSFNYNRSIVSCVDNCQALRKRIEPKEQPAWHIIYDGAAVNWDDYGLTFLSGVRRLLFRCPGESTGHFINLFVHKPDAPAAIRELITQASPPPPSSTALLRSADSYIGAAAAPLSSRSSSNSSMACSESSSVEAAEMEAAVSPAAEAQVVVTAAVDGAGKGLAAAAAALKVQLSVDAGRVVVAAC</sequence>
<dbReference type="GO" id="GO:0035336">
    <property type="term" value="P:long-chain fatty-acyl-CoA metabolic process"/>
    <property type="evidence" value="ECO:0007669"/>
    <property type="project" value="TreeGrafter"/>
</dbReference>
<dbReference type="GO" id="GO:0102965">
    <property type="term" value="F:alcohol-forming long-chain fatty acyl-CoA reductase activity"/>
    <property type="evidence" value="ECO:0007669"/>
    <property type="project" value="UniProtKB-EC"/>
</dbReference>
<evidence type="ECO:0000313" key="3">
    <source>
        <dbReference type="EMBL" id="SZX73199.1"/>
    </source>
</evidence>
<comment type="similarity">
    <text evidence="1">Belongs to the fatty acyl-CoA reductase family.</text>
</comment>
<keyword evidence="1" id="KW-0521">NADP</keyword>
<dbReference type="PANTHER" id="PTHR11011">
    <property type="entry name" value="MALE STERILITY PROTEIN 2-RELATED"/>
    <property type="match status" value="1"/>
</dbReference>
<keyword evidence="1" id="KW-0560">Oxidoreductase</keyword>
<proteinExistence type="inferred from homology"/>
<evidence type="ECO:0000256" key="1">
    <source>
        <dbReference type="RuleBase" id="RU363097"/>
    </source>
</evidence>
<protein>
    <recommendedName>
        <fullName evidence="1">Fatty acyl-CoA reductase</fullName>
        <ecNumber evidence="1">1.2.1.84</ecNumber>
    </recommendedName>
</protein>
<evidence type="ECO:0000313" key="4">
    <source>
        <dbReference type="Proteomes" id="UP000256970"/>
    </source>
</evidence>
<dbReference type="EMBL" id="FNXT01001186">
    <property type="protein sequence ID" value="SZX73199.1"/>
    <property type="molecule type" value="Genomic_DNA"/>
</dbReference>
<dbReference type="AlphaFoldDB" id="A0A383W7V3"/>
<name>A0A383W7V3_TETOB</name>
<dbReference type="InterPro" id="IPR026055">
    <property type="entry name" value="FAR"/>
</dbReference>
<dbReference type="Gene3D" id="3.40.50.720">
    <property type="entry name" value="NAD(P)-binding Rossmann-like Domain"/>
    <property type="match status" value="1"/>
</dbReference>
<dbReference type="Pfam" id="PF07993">
    <property type="entry name" value="NAD_binding_4"/>
    <property type="match status" value="1"/>
</dbReference>
<dbReference type="PANTHER" id="PTHR11011:SF45">
    <property type="entry name" value="FATTY ACYL-COA REDUCTASE CG8306-RELATED"/>
    <property type="match status" value="1"/>
</dbReference>
<organism evidence="3 4">
    <name type="scientific">Tetradesmus obliquus</name>
    <name type="common">Green alga</name>
    <name type="synonym">Acutodesmus obliquus</name>
    <dbReference type="NCBI Taxonomy" id="3088"/>
    <lineage>
        <taxon>Eukaryota</taxon>
        <taxon>Viridiplantae</taxon>
        <taxon>Chlorophyta</taxon>
        <taxon>core chlorophytes</taxon>
        <taxon>Chlorophyceae</taxon>
        <taxon>CS clade</taxon>
        <taxon>Sphaeropleales</taxon>
        <taxon>Scenedesmaceae</taxon>
        <taxon>Tetradesmus</taxon>
    </lineage>
</organism>
<gene>
    <name evidence="3" type="ORF">BQ4739_LOCUS13310</name>
</gene>
<dbReference type="EC" id="1.2.1.84" evidence="1"/>
<dbReference type="STRING" id="3088.A0A383W7V3"/>
<evidence type="ECO:0000259" key="2">
    <source>
        <dbReference type="Pfam" id="PF07993"/>
    </source>
</evidence>
<dbReference type="GO" id="GO:0080019">
    <property type="term" value="F:alcohol-forming very long-chain fatty acyl-CoA reductase activity"/>
    <property type="evidence" value="ECO:0007669"/>
    <property type="project" value="InterPro"/>
</dbReference>
<feature type="domain" description="Thioester reductase (TE)" evidence="2">
    <location>
        <begin position="2"/>
        <end position="85"/>
    </location>
</feature>
<comment type="function">
    <text evidence="1">Catalyzes the reduction of fatty acyl-CoA to fatty alcohols.</text>
</comment>
<dbReference type="Proteomes" id="UP000256970">
    <property type="component" value="Unassembled WGS sequence"/>
</dbReference>
<reference evidence="3 4" key="1">
    <citation type="submission" date="2016-10" db="EMBL/GenBank/DDBJ databases">
        <authorList>
            <person name="Cai Z."/>
        </authorList>
    </citation>
    <scope>NUCLEOTIDE SEQUENCE [LARGE SCALE GENOMIC DNA]</scope>
</reference>
<keyword evidence="1" id="KW-0444">Lipid biosynthesis</keyword>
<keyword evidence="4" id="KW-1185">Reference proteome</keyword>
<accession>A0A383W7V3</accession>
<comment type="catalytic activity">
    <reaction evidence="1">
        <text>a long-chain fatty acyl-CoA + 2 NADPH + 2 H(+) = a long-chain primary fatty alcohol + 2 NADP(+) + CoA</text>
        <dbReference type="Rhea" id="RHEA:52716"/>
        <dbReference type="ChEBI" id="CHEBI:15378"/>
        <dbReference type="ChEBI" id="CHEBI:57287"/>
        <dbReference type="ChEBI" id="CHEBI:57783"/>
        <dbReference type="ChEBI" id="CHEBI:58349"/>
        <dbReference type="ChEBI" id="CHEBI:77396"/>
        <dbReference type="ChEBI" id="CHEBI:83139"/>
        <dbReference type="EC" id="1.2.1.84"/>
    </reaction>
</comment>
<keyword evidence="1" id="KW-0443">Lipid metabolism</keyword>